<organism evidence="3 4">
    <name type="scientific">Lasiosphaeria ovina</name>
    <dbReference type="NCBI Taxonomy" id="92902"/>
    <lineage>
        <taxon>Eukaryota</taxon>
        <taxon>Fungi</taxon>
        <taxon>Dikarya</taxon>
        <taxon>Ascomycota</taxon>
        <taxon>Pezizomycotina</taxon>
        <taxon>Sordariomycetes</taxon>
        <taxon>Sordariomycetidae</taxon>
        <taxon>Sordariales</taxon>
        <taxon>Lasiosphaeriaceae</taxon>
        <taxon>Lasiosphaeria</taxon>
    </lineage>
</organism>
<accession>A0AAE0N0Z3</accession>
<protein>
    <recommendedName>
        <fullName evidence="2">DUF7924 domain-containing protein</fullName>
    </recommendedName>
</protein>
<gene>
    <name evidence="3" type="ORF">B0T24DRAFT_658999</name>
</gene>
<evidence type="ECO:0000313" key="4">
    <source>
        <dbReference type="Proteomes" id="UP001287356"/>
    </source>
</evidence>
<feature type="domain" description="DUF7924" evidence="2">
    <location>
        <begin position="131"/>
        <end position="232"/>
    </location>
</feature>
<name>A0AAE0N0Z3_9PEZI</name>
<dbReference type="PANTHER" id="PTHR42470:SF2">
    <property type="match status" value="1"/>
</dbReference>
<dbReference type="PANTHER" id="PTHR42470">
    <property type="entry name" value="VAST DOMAIN-CONTAINING PROTEIN"/>
    <property type="match status" value="1"/>
</dbReference>
<feature type="region of interest" description="Disordered" evidence="1">
    <location>
        <begin position="268"/>
        <end position="321"/>
    </location>
</feature>
<evidence type="ECO:0000256" key="1">
    <source>
        <dbReference type="SAM" id="MobiDB-lite"/>
    </source>
</evidence>
<sequence length="321" mass="36177">MDRLLARKKLLASLRRKRSESGLSSTPSDQKPREDKSAPYRNPQYELVLNTKGIFMKEPKEDIGGASKLLCQKLLNGEQDDPNKSVFDDAVFRNACQNLQGKKEARVIQDISRLVVPWAETLALRVECLVESSFFMAIYYMLFPFLSNEVQCGVQALDVADRQNAHSMALTARGIVEVFRLVKREKELHRELLAFSVSHDHCSMRVYGCYPVIGGKDTKHYRHPIHKFDFTTIRSAIGQLPSNLDFDVPSLPDTGLSQRLARHYLSQPDPASMSKEDDGQSSIADQHRITPDTSFTGPGAAKRPRRKTGSSKQPRGCNQKE</sequence>
<feature type="region of interest" description="Disordered" evidence="1">
    <location>
        <begin position="13"/>
        <end position="42"/>
    </location>
</feature>
<evidence type="ECO:0000259" key="2">
    <source>
        <dbReference type="Pfam" id="PF25545"/>
    </source>
</evidence>
<dbReference type="AlphaFoldDB" id="A0AAE0N0Z3"/>
<proteinExistence type="predicted"/>
<evidence type="ECO:0000313" key="3">
    <source>
        <dbReference type="EMBL" id="KAK3366657.1"/>
    </source>
</evidence>
<reference evidence="3" key="2">
    <citation type="submission" date="2023-06" db="EMBL/GenBank/DDBJ databases">
        <authorList>
            <consortium name="Lawrence Berkeley National Laboratory"/>
            <person name="Haridas S."/>
            <person name="Hensen N."/>
            <person name="Bonometti L."/>
            <person name="Westerberg I."/>
            <person name="Brannstrom I.O."/>
            <person name="Guillou S."/>
            <person name="Cros-Aarteil S."/>
            <person name="Calhoun S."/>
            <person name="Kuo A."/>
            <person name="Mondo S."/>
            <person name="Pangilinan J."/>
            <person name="Riley R."/>
            <person name="Labutti K."/>
            <person name="Andreopoulos B."/>
            <person name="Lipzen A."/>
            <person name="Chen C."/>
            <person name="Yanf M."/>
            <person name="Daum C."/>
            <person name="Ng V."/>
            <person name="Clum A."/>
            <person name="Steindorff A."/>
            <person name="Ohm R."/>
            <person name="Martin F."/>
            <person name="Silar P."/>
            <person name="Natvig D."/>
            <person name="Lalanne C."/>
            <person name="Gautier V."/>
            <person name="Ament-Velasquez S.L."/>
            <person name="Kruys A."/>
            <person name="Hutchinson M.I."/>
            <person name="Powell A.J."/>
            <person name="Barry K."/>
            <person name="Miller A.N."/>
            <person name="Grigoriev I.V."/>
            <person name="Debuchy R."/>
            <person name="Gladieux P."/>
            <person name="Thoren M.H."/>
            <person name="Johannesson H."/>
        </authorList>
    </citation>
    <scope>NUCLEOTIDE SEQUENCE</scope>
    <source>
        <strain evidence="3">CBS 958.72</strain>
    </source>
</reference>
<dbReference type="Proteomes" id="UP001287356">
    <property type="component" value="Unassembled WGS sequence"/>
</dbReference>
<comment type="caution">
    <text evidence="3">The sequence shown here is derived from an EMBL/GenBank/DDBJ whole genome shotgun (WGS) entry which is preliminary data.</text>
</comment>
<dbReference type="Pfam" id="PF25545">
    <property type="entry name" value="DUF7924"/>
    <property type="match status" value="1"/>
</dbReference>
<dbReference type="EMBL" id="JAULSN010000007">
    <property type="protein sequence ID" value="KAK3366657.1"/>
    <property type="molecule type" value="Genomic_DNA"/>
</dbReference>
<keyword evidence="4" id="KW-1185">Reference proteome</keyword>
<dbReference type="InterPro" id="IPR057684">
    <property type="entry name" value="DUF7924"/>
</dbReference>
<reference evidence="3" key="1">
    <citation type="journal article" date="2023" name="Mol. Phylogenet. Evol.">
        <title>Genome-scale phylogeny and comparative genomics of the fungal order Sordariales.</title>
        <authorList>
            <person name="Hensen N."/>
            <person name="Bonometti L."/>
            <person name="Westerberg I."/>
            <person name="Brannstrom I.O."/>
            <person name="Guillou S."/>
            <person name="Cros-Aarteil S."/>
            <person name="Calhoun S."/>
            <person name="Haridas S."/>
            <person name="Kuo A."/>
            <person name="Mondo S."/>
            <person name="Pangilinan J."/>
            <person name="Riley R."/>
            <person name="LaButti K."/>
            <person name="Andreopoulos B."/>
            <person name="Lipzen A."/>
            <person name="Chen C."/>
            <person name="Yan M."/>
            <person name="Daum C."/>
            <person name="Ng V."/>
            <person name="Clum A."/>
            <person name="Steindorff A."/>
            <person name="Ohm R.A."/>
            <person name="Martin F."/>
            <person name="Silar P."/>
            <person name="Natvig D.O."/>
            <person name="Lalanne C."/>
            <person name="Gautier V."/>
            <person name="Ament-Velasquez S.L."/>
            <person name="Kruys A."/>
            <person name="Hutchinson M.I."/>
            <person name="Powell A.J."/>
            <person name="Barry K."/>
            <person name="Miller A.N."/>
            <person name="Grigoriev I.V."/>
            <person name="Debuchy R."/>
            <person name="Gladieux P."/>
            <person name="Hiltunen Thoren M."/>
            <person name="Johannesson H."/>
        </authorList>
    </citation>
    <scope>NUCLEOTIDE SEQUENCE</scope>
    <source>
        <strain evidence="3">CBS 958.72</strain>
    </source>
</reference>